<organism evidence="2 3">
    <name type="scientific">Alcaligenes xylosoxydans xylosoxydans</name>
    <name type="common">Achromobacter xylosoxidans</name>
    <dbReference type="NCBI Taxonomy" id="85698"/>
    <lineage>
        <taxon>Bacteria</taxon>
        <taxon>Pseudomonadati</taxon>
        <taxon>Pseudomonadota</taxon>
        <taxon>Betaproteobacteria</taxon>
        <taxon>Burkholderiales</taxon>
        <taxon>Alcaligenaceae</taxon>
        <taxon>Achromobacter</taxon>
    </lineage>
</organism>
<sequence>MPDSNETGVLLFSYGTLQDKAVQRANFGRELNGRADAMTGYVQRWVEITDPEVIKTSGLARHPIVSASDDPQDEVPGMVFEITAQELEAADRYEVSDYKRVSVRLKSGAQAWVYVKA</sequence>
<dbReference type="InterPro" id="IPR036568">
    <property type="entry name" value="GGCT-like_sf"/>
</dbReference>
<dbReference type="GO" id="GO:0016740">
    <property type="term" value="F:transferase activity"/>
    <property type="evidence" value="ECO:0007669"/>
    <property type="project" value="UniProtKB-KW"/>
</dbReference>
<reference evidence="3" key="1">
    <citation type="submission" date="2015-12" db="EMBL/GenBank/DDBJ databases">
        <title>FDA dAtabase for Regulatory Grade micrObial Sequences (FDA-ARGOS): Supporting development and validation of Infectious Disease Dx tests.</title>
        <authorList>
            <person name="Case J."/>
            <person name="Tallon L."/>
            <person name="Sadzewicz L."/>
            <person name="Sengamalay N."/>
            <person name="Ott S."/>
            <person name="Godinez A."/>
            <person name="Nagaraj S."/>
            <person name="Nadendla S."/>
            <person name="Sichtig H."/>
        </authorList>
    </citation>
    <scope>NUCLEOTIDE SEQUENCE [LARGE SCALE GENOMIC DNA]</scope>
    <source>
        <strain evidence="3">FDAARGOS_147</strain>
    </source>
</reference>
<dbReference type="AlphaFoldDB" id="A0A109XWD4"/>
<dbReference type="CDD" id="cd06661">
    <property type="entry name" value="GGCT_like"/>
    <property type="match status" value="1"/>
</dbReference>
<keyword evidence="2" id="KW-0808">Transferase</keyword>
<proteinExistence type="predicted"/>
<dbReference type="Pfam" id="PF06094">
    <property type="entry name" value="GGACT"/>
    <property type="match status" value="1"/>
</dbReference>
<evidence type="ECO:0000313" key="2">
    <source>
        <dbReference type="EMBL" id="AMG36803.1"/>
    </source>
</evidence>
<name>A0A109XWD4_ALCXX</name>
<evidence type="ECO:0000259" key="1">
    <source>
        <dbReference type="Pfam" id="PF06094"/>
    </source>
</evidence>
<feature type="domain" description="Gamma-glutamylcyclotransferase AIG2-like" evidence="1">
    <location>
        <begin position="11"/>
        <end position="116"/>
    </location>
</feature>
<dbReference type="InterPro" id="IPR009288">
    <property type="entry name" value="AIG2-like_dom"/>
</dbReference>
<dbReference type="InterPro" id="IPR013024">
    <property type="entry name" value="GGCT-like"/>
</dbReference>
<dbReference type="EMBL" id="CP014060">
    <property type="protein sequence ID" value="AMG36803.1"/>
    <property type="molecule type" value="Genomic_DNA"/>
</dbReference>
<protein>
    <submittedName>
        <fullName evidence="2">Gamma-glutamylcyclotransferase</fullName>
    </submittedName>
</protein>
<gene>
    <name evidence="2" type="ORF">AL504_12675</name>
</gene>
<evidence type="ECO:0000313" key="3">
    <source>
        <dbReference type="Proteomes" id="UP000060602"/>
    </source>
</evidence>
<dbReference type="SUPFAM" id="SSF110857">
    <property type="entry name" value="Gamma-glutamyl cyclotransferase-like"/>
    <property type="match status" value="1"/>
</dbReference>
<dbReference type="Proteomes" id="UP000060602">
    <property type="component" value="Chromosome"/>
</dbReference>
<accession>A0A109XWD4</accession>
<dbReference type="Gene3D" id="3.10.490.10">
    <property type="entry name" value="Gamma-glutamyl cyclotransferase-like"/>
    <property type="match status" value="1"/>
</dbReference>